<evidence type="ECO:0000313" key="4">
    <source>
        <dbReference type="EMBL" id="CAG9974708.1"/>
    </source>
</evidence>
<dbReference type="OrthoDB" id="194358at2759"/>
<dbReference type="InterPro" id="IPR050745">
    <property type="entry name" value="Multifunctional_regulatory"/>
</dbReference>
<dbReference type="SMART" id="SM00248">
    <property type="entry name" value="ANK"/>
    <property type="match status" value="7"/>
</dbReference>
<comment type="caution">
    <text evidence="4">The sequence shown here is derived from an EMBL/GenBank/DDBJ whole genome shotgun (WGS) entry which is preliminary data.</text>
</comment>
<dbReference type="PANTHER" id="PTHR24189:SF50">
    <property type="entry name" value="ANKYRIN REPEAT AND SOCS BOX PROTEIN 2"/>
    <property type="match status" value="1"/>
</dbReference>
<dbReference type="AlphaFoldDB" id="A0A9N9U297"/>
<gene>
    <name evidence="4" type="ORF">CBYS24578_00016247</name>
</gene>
<accession>A0A9N9U297</accession>
<dbReference type="SUPFAM" id="SSF48403">
    <property type="entry name" value="Ankyrin repeat"/>
    <property type="match status" value="1"/>
</dbReference>
<proteinExistence type="predicted"/>
<organism evidence="4 5">
    <name type="scientific">Clonostachys byssicola</name>
    <dbReference type="NCBI Taxonomy" id="160290"/>
    <lineage>
        <taxon>Eukaryota</taxon>
        <taxon>Fungi</taxon>
        <taxon>Dikarya</taxon>
        <taxon>Ascomycota</taxon>
        <taxon>Pezizomycotina</taxon>
        <taxon>Sordariomycetes</taxon>
        <taxon>Hypocreomycetidae</taxon>
        <taxon>Hypocreales</taxon>
        <taxon>Bionectriaceae</taxon>
        <taxon>Clonostachys</taxon>
    </lineage>
</organism>
<name>A0A9N9U297_9HYPO</name>
<dbReference type="EMBL" id="CABFNO020001248">
    <property type="protein sequence ID" value="CAG9974708.1"/>
    <property type="molecule type" value="Genomic_DNA"/>
</dbReference>
<dbReference type="InterPro" id="IPR036770">
    <property type="entry name" value="Ankyrin_rpt-contain_sf"/>
</dbReference>
<dbReference type="Gene3D" id="1.25.40.20">
    <property type="entry name" value="Ankyrin repeat-containing domain"/>
    <property type="match status" value="2"/>
</dbReference>
<keyword evidence="1" id="KW-0677">Repeat</keyword>
<evidence type="ECO:0000256" key="2">
    <source>
        <dbReference type="ARBA" id="ARBA00023043"/>
    </source>
</evidence>
<evidence type="ECO:0000256" key="1">
    <source>
        <dbReference type="ARBA" id="ARBA00022737"/>
    </source>
</evidence>
<feature type="signal peptide" evidence="3">
    <location>
        <begin position="1"/>
        <end position="26"/>
    </location>
</feature>
<dbReference type="PANTHER" id="PTHR24189">
    <property type="entry name" value="MYOTROPHIN"/>
    <property type="match status" value="1"/>
</dbReference>
<reference evidence="5" key="1">
    <citation type="submission" date="2019-06" db="EMBL/GenBank/DDBJ databases">
        <authorList>
            <person name="Broberg M."/>
        </authorList>
    </citation>
    <scope>NUCLEOTIDE SEQUENCE [LARGE SCALE GENOMIC DNA]</scope>
</reference>
<feature type="chain" id="PRO_5040428212" evidence="3">
    <location>
        <begin position="27"/>
        <end position="528"/>
    </location>
</feature>
<dbReference type="Proteomes" id="UP000754883">
    <property type="component" value="Unassembled WGS sequence"/>
</dbReference>
<evidence type="ECO:0000313" key="5">
    <source>
        <dbReference type="Proteomes" id="UP000754883"/>
    </source>
</evidence>
<sequence length="528" mass="59352">MAAINNTLPLLPGWVIYLFHAARVQGSSGVHDNSFCKTGLTKPEAGTSLIEGLPTEILLRIVDNCTWETTSSGRAPKTIVPHRTSHSRLCRTSRHLHETLNRELYVRNLKHDKPGASCVLWAARVGRLETVIRARQYGVDLDTGLIPFSQNGQQEDLSSYEPPFLRASRHHQANIIEYLLRNGVNSHVDRDGKNALHLACIGVWKENQNTLRVVQRLIAAGGSVEELNTNGRSPLGHVLKHQNWSTALMYVRAGGNLAHWRAAPPNNDVLRPSLTILHACLVQKKQRPSERTLSLQREFIAELLDRGVDVNSDRYTIPQGTEILIGAPPLFYAAAFSDNPACTSLLLERGATIPDKVMRCNRPEGADQWHATLYLEEPRGWYTLLSALFFSEWGDQYRRISDISRVSEQVKILLRHGAWLGYVPDQDANPRMSALEYACIAAGHGRETCLLDFLLENATDANIDRAHIDEILSRENRSKHMSVTKRHHRSPKPIACPRFEDVVAPKLREFRQRLFQSEKGDITGTAEI</sequence>
<dbReference type="InterPro" id="IPR002110">
    <property type="entry name" value="Ankyrin_rpt"/>
</dbReference>
<keyword evidence="3" id="KW-0732">Signal</keyword>
<protein>
    <submittedName>
        <fullName evidence="4">Uncharacterized protein</fullName>
    </submittedName>
</protein>
<reference evidence="4 5" key="2">
    <citation type="submission" date="2021-10" db="EMBL/GenBank/DDBJ databases">
        <authorList>
            <person name="Piombo E."/>
        </authorList>
    </citation>
    <scope>NUCLEOTIDE SEQUENCE [LARGE SCALE GENOMIC DNA]</scope>
</reference>
<keyword evidence="2" id="KW-0040">ANK repeat</keyword>
<evidence type="ECO:0000256" key="3">
    <source>
        <dbReference type="SAM" id="SignalP"/>
    </source>
</evidence>
<keyword evidence="5" id="KW-1185">Reference proteome</keyword>